<feature type="compositionally biased region" description="Basic and acidic residues" evidence="2">
    <location>
        <begin position="1266"/>
        <end position="1293"/>
    </location>
</feature>
<feature type="region of interest" description="Disordered" evidence="2">
    <location>
        <begin position="210"/>
        <end position="234"/>
    </location>
</feature>
<feature type="compositionally biased region" description="Low complexity" evidence="2">
    <location>
        <begin position="1394"/>
        <end position="1415"/>
    </location>
</feature>
<organism evidence="3 4">
    <name type="scientific">Phaeodactylum tricornutum (strain CCAP 1055/1)</name>
    <dbReference type="NCBI Taxonomy" id="556484"/>
    <lineage>
        <taxon>Eukaryota</taxon>
        <taxon>Sar</taxon>
        <taxon>Stramenopiles</taxon>
        <taxon>Ochrophyta</taxon>
        <taxon>Bacillariophyta</taxon>
        <taxon>Bacillariophyceae</taxon>
        <taxon>Bacillariophycidae</taxon>
        <taxon>Naviculales</taxon>
        <taxon>Phaeodactylaceae</taxon>
        <taxon>Phaeodactylum</taxon>
    </lineage>
</organism>
<feature type="region of interest" description="Disordered" evidence="2">
    <location>
        <begin position="1"/>
        <end position="115"/>
    </location>
</feature>
<feature type="region of interest" description="Disordered" evidence="2">
    <location>
        <begin position="128"/>
        <end position="180"/>
    </location>
</feature>
<gene>
    <name evidence="3" type="ORF">PHATRDRAFT_46566</name>
</gene>
<feature type="compositionally biased region" description="Basic and acidic residues" evidence="2">
    <location>
        <begin position="35"/>
        <end position="66"/>
    </location>
</feature>
<feature type="compositionally biased region" description="Basic and acidic residues" evidence="2">
    <location>
        <begin position="128"/>
        <end position="147"/>
    </location>
</feature>
<feature type="compositionally biased region" description="Basic and acidic residues" evidence="2">
    <location>
        <begin position="806"/>
        <end position="820"/>
    </location>
</feature>
<accession>B7G1N8</accession>
<feature type="region of interest" description="Disordered" evidence="2">
    <location>
        <begin position="677"/>
        <end position="696"/>
    </location>
</feature>
<evidence type="ECO:0000313" key="4">
    <source>
        <dbReference type="Proteomes" id="UP000000759"/>
    </source>
</evidence>
<feature type="region of interest" description="Disordered" evidence="2">
    <location>
        <begin position="938"/>
        <end position="974"/>
    </location>
</feature>
<feature type="region of interest" description="Disordered" evidence="2">
    <location>
        <begin position="1146"/>
        <end position="1204"/>
    </location>
</feature>
<feature type="coiled-coil region" evidence="1">
    <location>
        <begin position="1662"/>
        <end position="1692"/>
    </location>
</feature>
<feature type="compositionally biased region" description="Polar residues" evidence="2">
    <location>
        <begin position="1748"/>
        <end position="1763"/>
    </location>
</feature>
<feature type="region of interest" description="Disordered" evidence="2">
    <location>
        <begin position="728"/>
        <end position="786"/>
    </location>
</feature>
<feature type="region of interest" description="Disordered" evidence="2">
    <location>
        <begin position="2153"/>
        <end position="2173"/>
    </location>
</feature>
<name>B7G1N8_PHATC</name>
<feature type="compositionally biased region" description="Low complexity" evidence="2">
    <location>
        <begin position="1331"/>
        <end position="1343"/>
    </location>
</feature>
<feature type="region of interest" description="Disordered" evidence="2">
    <location>
        <begin position="1948"/>
        <end position="1967"/>
    </location>
</feature>
<evidence type="ECO:0000256" key="2">
    <source>
        <dbReference type="SAM" id="MobiDB-lite"/>
    </source>
</evidence>
<sequence length="2173" mass="238161">MSWFSSRRAKPAKESAFNTDDKPQNAFGGFGAVAHFDDGPLRDPRMANDFLERGTKNENIHTHSDTSSDGDDAGSEAESGSLSDDSFVGGPLMYESTCSDDSITVDTADPDSQDWNLRKANNFLQDFYDKEDLERVSQEQHRLRSTDDENDAESASSSDQSSEEGESDSETLEKSHSPLHKTCKDADICHEDQDLGTAKIDTATTLSSHDAEKFPIAPESFDEGYGAEHDGYDVAPNESQIHECSETETSSQHVVVHDFSTASALRPAVAEARSFRNLDNSHSDVNLDATASFTTSLQESSTGSETFDRMDPKIDASKLGCDSASLDHEATFGSGNDRDPSRHMRGDFQGASAVDSAYGSLSDGSHNSKCNRGNHSGSGLGEMFGVGNALAANGGFGVSRCDEDKETSSNDSSSDLLVSGNSPVHNKHRHEADSSLELDALDCGGSRGDIYPNQNELFSLERREAESREVSESTTPLQTEHSEKKVVSTFHEEYVVNIHDVRVALDSENELPSKDPLNDQDKPDKGNTDCVPTAIVQDRFSDKHSSAEIESLLCSGDESTGDGLLGERSSSHSSSEPRKSCDQSLQGEKEIFIDASREHICSDGNFQQDRQALYITNCVECSEDGVPFSGRFQSCLSQWKKQSSPPQSNRSGRGLRAFDVLEEIPLKDGRIESFSLRGSDGLHDSPNTRSGSAATSCFHPCHRRQESGGMESEVKRSCVFQDHSDNCHDASTSHLSRDEDESSRPEEEGFVPRGLVDDDDDECKSDDSNVDYVNSPTTAFEDDIYASRSGDFERESFMSAAPAVESSRRTDLSPAMEKRSNSLNAVVAPDTARLPALQTRSEQRSQQKGASAEDPPESDRDTKSSKSCVSSGLVSTSNSCLSERSPVLEAGSGWKHSSISAREVISERNETIASSHLTNHQKTDLSFKSSFVAVEEANCEARSTRESKAEQDKRKQSPEDHPSENESEDVWYSQSKSLSGQQKGFFGLFVEKDESSSQSAAACSTKNENLELARKLLASGFDDDVSDSNNNTNDYSEINNFRGLVGSKKLGGDLHVDDDRSSCDQFEPLFRRNEHPLKGRYPVDTRLESSSNSSSGSQLKVDRLESLKTLTPRNESNGREPKKRLTLADELGIEGFDDRETAEVTAQDLTSDNLESSCASPHDEHTAGETKRVLFRDQDDQEANSFDSTSTSSEDSDSDCGDENDAKIQYSATVVVKEAPLLRLQNCTSVTRSHIAEKKVSQKLNGKRWGWFKFGKSKDSQTSSHDFVENEQSHADLEAEATAESKSDEKDGAKLNASSPPLKKNSEHGTNDDDNSNLSQPLHTNAPEHPSQASQSSVATASTRGSADQKSVKPVADFFKPDDPTTTFFQSQTDSSKSSMLHKPTWKDEDSVVSKISAAKSTSNATNTSEATPSSDEPVIADVAVIHNPEVDAKVIGQKRKKERKSKKQKKTGLSAHFGNARKVNRHGDEVSVGTMNFKTKAIEHQHVVLSQTNFDDFVESVSQRRPWETALKRNRKQPAKSLGVNCVIPEGDEDEEDLTDAESVTGLLRMEKEIPSLLETGSSQNAKPSEIVSMVELRKISYASDDISASKGRLLSSDNESDYDEETMDVLADMMSLSELESKLLEYGDCKEIDFEDMWDEVSADLSTAVEFERKKRQRDRRTFKKAMHRLKKNEEKHEKKNKRLRLFEQSLSTEGNPKNAKASFSSEFLTALQQVFEDSISSEDEGLSSGKGNSYIEVEDGASALKNDNNVSSETKKSILQKSRPEKKSRRVDNLCNTIYTEDEERNPGTVGDTISSSGSSFLEASRKSGLSSTGTNCTSLKASSLKSKTTKSKASRTHKINPAEIFQVELKRQQAAKILSISNLRQEMYDRRGVSPDLLKREYDQHRRQCLAKRNESDKQLQRSSIDNAQKINLQARTVEFGKPESASDVFVDKTRYQNEGEFIDASRGHGHPQPLRSRWDSSESVSELDDLRTVMESPPTSRPSRVIEGASGLANGALNTSNDIFVFASNAAHKSMGVASNVTHGTVGAASSALRVVSTRAENAAIHLPNFATLSEVGGMPFRASFDDMPLTTIGEVEDYEDENEQGLLGASSDDKWDDATLGSKSYVSRSSKFSLGAKLPKVDLKIPKVGLSVGAGLKKMKQILPRMSKDRQGSNGMMMGDDGHGLLG</sequence>
<feature type="region of interest" description="Disordered" evidence="2">
    <location>
        <begin position="798"/>
        <end position="899"/>
    </location>
</feature>
<feature type="region of interest" description="Disordered" evidence="2">
    <location>
        <begin position="1074"/>
        <end position="1126"/>
    </location>
</feature>
<feature type="compositionally biased region" description="Basic residues" evidence="2">
    <location>
        <begin position="1437"/>
        <end position="1451"/>
    </location>
</feature>
<protein>
    <submittedName>
        <fullName evidence="3">Uncharacterized protein</fullName>
    </submittedName>
</protein>
<evidence type="ECO:0000313" key="3">
    <source>
        <dbReference type="EMBL" id="EEC47540.1"/>
    </source>
</evidence>
<feature type="compositionally biased region" description="Basic and acidic residues" evidence="2">
    <location>
        <begin position="171"/>
        <end position="180"/>
    </location>
</feature>
<dbReference type="GeneID" id="7201706"/>
<feature type="compositionally biased region" description="Basic and acidic residues" evidence="2">
    <location>
        <begin position="942"/>
        <end position="964"/>
    </location>
</feature>
<feature type="compositionally biased region" description="Acidic residues" evidence="2">
    <location>
        <begin position="161"/>
        <end position="170"/>
    </location>
</feature>
<reference evidence="3 4" key="1">
    <citation type="journal article" date="2008" name="Nature">
        <title>The Phaeodactylum genome reveals the evolutionary history of diatom genomes.</title>
        <authorList>
            <person name="Bowler C."/>
            <person name="Allen A.E."/>
            <person name="Badger J.H."/>
            <person name="Grimwood J."/>
            <person name="Jabbari K."/>
            <person name="Kuo A."/>
            <person name="Maheswari U."/>
            <person name="Martens C."/>
            <person name="Maumus F."/>
            <person name="Otillar R.P."/>
            <person name="Rayko E."/>
            <person name="Salamov A."/>
            <person name="Vandepoele K."/>
            <person name="Beszteri B."/>
            <person name="Gruber A."/>
            <person name="Heijde M."/>
            <person name="Katinka M."/>
            <person name="Mock T."/>
            <person name="Valentin K."/>
            <person name="Verret F."/>
            <person name="Berges J.A."/>
            <person name="Brownlee C."/>
            <person name="Cadoret J.P."/>
            <person name="Chiovitti A."/>
            <person name="Choi C.J."/>
            <person name="Coesel S."/>
            <person name="De Martino A."/>
            <person name="Detter J.C."/>
            <person name="Durkin C."/>
            <person name="Falciatore A."/>
            <person name="Fournet J."/>
            <person name="Haruta M."/>
            <person name="Huysman M.J."/>
            <person name="Jenkins B.D."/>
            <person name="Jiroutova K."/>
            <person name="Jorgensen R.E."/>
            <person name="Joubert Y."/>
            <person name="Kaplan A."/>
            <person name="Kroger N."/>
            <person name="Kroth P.G."/>
            <person name="La Roche J."/>
            <person name="Lindquist E."/>
            <person name="Lommer M."/>
            <person name="Martin-Jezequel V."/>
            <person name="Lopez P.J."/>
            <person name="Lucas S."/>
            <person name="Mangogna M."/>
            <person name="McGinnis K."/>
            <person name="Medlin L.K."/>
            <person name="Montsant A."/>
            <person name="Oudot-Le Secq M.P."/>
            <person name="Napoli C."/>
            <person name="Obornik M."/>
            <person name="Parker M.S."/>
            <person name="Petit J.L."/>
            <person name="Porcel B.M."/>
            <person name="Poulsen N."/>
            <person name="Robison M."/>
            <person name="Rychlewski L."/>
            <person name="Rynearson T.A."/>
            <person name="Schmutz J."/>
            <person name="Shapiro H."/>
            <person name="Siaut M."/>
            <person name="Stanley M."/>
            <person name="Sussman M.R."/>
            <person name="Taylor A.R."/>
            <person name="Vardi A."/>
            <person name="von Dassow P."/>
            <person name="Vyverman W."/>
            <person name="Willis A."/>
            <person name="Wyrwicz L.S."/>
            <person name="Rokhsar D.S."/>
            <person name="Weissenbach J."/>
            <person name="Armbrust E.V."/>
            <person name="Green B.R."/>
            <person name="Van de Peer Y."/>
            <person name="Grigoriev I.V."/>
        </authorList>
    </citation>
    <scope>NUCLEOTIDE SEQUENCE [LARGE SCALE GENOMIC DNA]</scope>
    <source>
        <strain evidence="3 4">CCAP 1055/1</strain>
    </source>
</reference>
<feature type="region of interest" description="Disordered" evidence="2">
    <location>
        <begin position="1748"/>
        <end position="1776"/>
    </location>
</feature>
<dbReference type="KEGG" id="pti:PHATRDRAFT_46566"/>
<dbReference type="Proteomes" id="UP000000759">
    <property type="component" value="Chromosome 10"/>
</dbReference>
<feature type="compositionally biased region" description="Acidic residues" evidence="2">
    <location>
        <begin position="1194"/>
        <end position="1203"/>
    </location>
</feature>
<feature type="region of interest" description="Disordered" evidence="2">
    <location>
        <begin position="508"/>
        <end position="531"/>
    </location>
</feature>
<feature type="compositionally biased region" description="Basic and acidic residues" evidence="2">
    <location>
        <begin position="508"/>
        <end position="527"/>
    </location>
</feature>
<feature type="compositionally biased region" description="Low complexity" evidence="2">
    <location>
        <begin position="1364"/>
        <end position="1379"/>
    </location>
</feature>
<feature type="compositionally biased region" description="Basic and acidic residues" evidence="2">
    <location>
        <begin position="575"/>
        <end position="585"/>
    </location>
</feature>
<feature type="region of interest" description="Disordered" evidence="2">
    <location>
        <begin position="401"/>
        <end position="433"/>
    </location>
</feature>
<feature type="compositionally biased region" description="Basic and acidic residues" evidence="2">
    <location>
        <begin position="462"/>
        <end position="471"/>
    </location>
</feature>
<feature type="compositionally biased region" description="Polar residues" evidence="2">
    <location>
        <begin position="1147"/>
        <end position="1159"/>
    </location>
</feature>
<dbReference type="InParanoid" id="B7G1N8"/>
<dbReference type="EMBL" id="CM000613">
    <property type="protein sequence ID" value="EEC47540.1"/>
    <property type="molecule type" value="Genomic_DNA"/>
</dbReference>
<feature type="compositionally biased region" description="Polar residues" evidence="2">
    <location>
        <begin position="96"/>
        <end position="105"/>
    </location>
</feature>
<keyword evidence="1" id="KW-0175">Coiled coil</keyword>
<feature type="compositionally biased region" description="Basic and acidic residues" evidence="2">
    <location>
        <begin position="1161"/>
        <end position="1178"/>
    </location>
</feature>
<reference evidence="4" key="2">
    <citation type="submission" date="2008-08" db="EMBL/GenBank/DDBJ databases">
        <authorList>
            <consortium name="Diatom Consortium"/>
            <person name="Grigoriev I."/>
            <person name="Grimwood J."/>
            <person name="Kuo A."/>
            <person name="Otillar R.P."/>
            <person name="Salamov A."/>
            <person name="Detter J.C."/>
            <person name="Lindquist E."/>
            <person name="Shapiro H."/>
            <person name="Lucas S."/>
            <person name="Glavina del Rio T."/>
            <person name="Pitluck S."/>
            <person name="Rokhsar D."/>
            <person name="Bowler C."/>
        </authorList>
    </citation>
    <scope>GENOME REANNOTATION</scope>
    <source>
        <strain evidence="4">CCAP 1055/1</strain>
    </source>
</reference>
<keyword evidence="4" id="KW-1185">Reference proteome</keyword>
<evidence type="ECO:0000256" key="1">
    <source>
        <dbReference type="SAM" id="Coils"/>
    </source>
</evidence>
<feature type="compositionally biased region" description="Basic and acidic residues" evidence="2">
    <location>
        <begin position="1074"/>
        <end position="1087"/>
    </location>
</feature>
<feature type="region of interest" description="Disordered" evidence="2">
    <location>
        <begin position="1431"/>
        <end position="1454"/>
    </location>
</feature>
<feature type="region of interest" description="Disordered" evidence="2">
    <location>
        <begin position="1257"/>
        <end position="1419"/>
    </location>
</feature>
<dbReference type="RefSeq" id="XP_002180888.1">
    <property type="nucleotide sequence ID" value="XM_002180852.1"/>
</dbReference>
<feature type="region of interest" description="Disordered" evidence="2">
    <location>
        <begin position="462"/>
        <end position="485"/>
    </location>
</feature>
<feature type="compositionally biased region" description="Low complexity" evidence="2">
    <location>
        <begin position="1184"/>
        <end position="1193"/>
    </location>
</feature>
<feature type="compositionally biased region" description="Low complexity" evidence="2">
    <location>
        <begin position="409"/>
        <end position="422"/>
    </location>
</feature>
<feature type="compositionally biased region" description="Polar residues" evidence="2">
    <location>
        <begin position="838"/>
        <end position="849"/>
    </location>
</feature>
<dbReference type="PaxDb" id="2850-Phatr46566"/>
<proteinExistence type="predicted"/>
<feature type="region of interest" description="Disordered" evidence="2">
    <location>
        <begin position="558"/>
        <end position="585"/>
    </location>
</feature>
<feature type="compositionally biased region" description="Low complexity" evidence="2">
    <location>
        <begin position="865"/>
        <end position="882"/>
    </location>
</feature>
<feature type="compositionally biased region" description="Polar residues" evidence="2">
    <location>
        <begin position="685"/>
        <end position="695"/>
    </location>
</feature>